<gene>
    <name evidence="2" type="ORF">EV680_10312</name>
    <name evidence="3" type="ORF">LVJ78_12305</name>
</gene>
<evidence type="ECO:0000313" key="5">
    <source>
        <dbReference type="Proteomes" id="UP000829756"/>
    </source>
</evidence>
<evidence type="ECO:0000313" key="4">
    <source>
        <dbReference type="Proteomes" id="UP000294721"/>
    </source>
</evidence>
<evidence type="ECO:0000313" key="2">
    <source>
        <dbReference type="EMBL" id="TCP09272.1"/>
    </source>
</evidence>
<dbReference type="AlphaFoldDB" id="A0AAE9GTJ0"/>
<reference evidence="2 4" key="1">
    <citation type="submission" date="2019-03" db="EMBL/GenBank/DDBJ databases">
        <title>Genomic Encyclopedia of Type Strains, Phase IV (KMG-IV): sequencing the most valuable type-strain genomes for metagenomic binning, comparative biology and taxonomic classification.</title>
        <authorList>
            <person name="Goeker M."/>
        </authorList>
    </citation>
    <scope>NUCLEOTIDE SEQUENCE [LARGE SCALE GENOMIC DNA]</scope>
    <source>
        <strain evidence="2 4">DSM 17474</strain>
    </source>
</reference>
<dbReference type="Proteomes" id="UP000294721">
    <property type="component" value="Unassembled WGS sequence"/>
</dbReference>
<name>A0AAE9GTJ0_9NEIS</name>
<protein>
    <submittedName>
        <fullName evidence="3">Spore cortex protein</fullName>
    </submittedName>
</protein>
<keyword evidence="4" id="KW-1185">Reference proteome</keyword>
<organism evidence="3 5">
    <name type="scientific">Uruburuella suis</name>
    <dbReference type="NCBI Taxonomy" id="252130"/>
    <lineage>
        <taxon>Bacteria</taxon>
        <taxon>Pseudomonadati</taxon>
        <taxon>Pseudomonadota</taxon>
        <taxon>Betaproteobacteria</taxon>
        <taxon>Neisseriales</taxon>
        <taxon>Neisseriaceae</taxon>
        <taxon>Uruburuella</taxon>
    </lineage>
</organism>
<sequence length="86" mass="9881">MRYLALLLAGTALFGCSWETYQKNDGHTGLRQKYEKGTRVYYEDGSYSRNMQYNQYRPEPHAVKPGMSEPAEVRGANWDEPQSSAQ</sequence>
<evidence type="ECO:0000256" key="1">
    <source>
        <dbReference type="SAM" id="MobiDB-lite"/>
    </source>
</evidence>
<dbReference type="Proteomes" id="UP000829756">
    <property type="component" value="Chromosome"/>
</dbReference>
<dbReference type="EMBL" id="CP091507">
    <property type="protein sequence ID" value="UOO79432.1"/>
    <property type="molecule type" value="Genomic_DNA"/>
</dbReference>
<dbReference type="EMBL" id="SLXE01000003">
    <property type="protein sequence ID" value="TCP09272.1"/>
    <property type="molecule type" value="Genomic_DNA"/>
</dbReference>
<dbReference type="KEGG" id="usu:LVJ78_12305"/>
<reference evidence="3" key="2">
    <citation type="submission" date="2021-12" db="EMBL/GenBank/DDBJ databases">
        <authorList>
            <person name="Veyrier F.J."/>
        </authorList>
    </citation>
    <scope>NUCLEOTIDE SEQUENCE</scope>
    <source>
        <strain evidence="3">1258/02</strain>
    </source>
</reference>
<dbReference type="RefSeq" id="WP_132952568.1">
    <property type="nucleotide sequence ID" value="NZ_CALJUB010000045.1"/>
</dbReference>
<dbReference type="PROSITE" id="PS51257">
    <property type="entry name" value="PROKAR_LIPOPROTEIN"/>
    <property type="match status" value="1"/>
</dbReference>
<evidence type="ECO:0000313" key="3">
    <source>
        <dbReference type="EMBL" id="UOO79432.1"/>
    </source>
</evidence>
<feature type="region of interest" description="Disordered" evidence="1">
    <location>
        <begin position="58"/>
        <end position="86"/>
    </location>
</feature>
<accession>A0AAE9GTJ0</accession>
<proteinExistence type="predicted"/>
<reference evidence="3" key="3">
    <citation type="journal article" date="2022" name="Res Sq">
        <title>Evolution of multicellular longitudinally dividing oral cavity symbionts (Neisseriaceae).</title>
        <authorList>
            <person name="Nyongesa S."/>
            <person name="Weber P."/>
            <person name="Bernet E."/>
            <person name="Pullido F."/>
            <person name="Nieckarz M."/>
            <person name="Delaby M."/>
            <person name="Nieves C."/>
            <person name="Viehboeck T."/>
            <person name="Krause N."/>
            <person name="Rivera-Millot A."/>
            <person name="Nakamura A."/>
            <person name="Vischer N."/>
            <person name="VanNieuwenhze M."/>
            <person name="Brun Y."/>
            <person name="Cava F."/>
            <person name="Bulgheresi S."/>
            <person name="Veyrier F."/>
        </authorList>
    </citation>
    <scope>NUCLEOTIDE SEQUENCE</scope>
    <source>
        <strain evidence="3">1258/02</strain>
    </source>
</reference>